<proteinExistence type="predicted"/>
<organism evidence="2 3">
    <name type="scientific">Thalictrum thalictroides</name>
    <name type="common">Rue-anemone</name>
    <name type="synonym">Anemone thalictroides</name>
    <dbReference type="NCBI Taxonomy" id="46969"/>
    <lineage>
        <taxon>Eukaryota</taxon>
        <taxon>Viridiplantae</taxon>
        <taxon>Streptophyta</taxon>
        <taxon>Embryophyta</taxon>
        <taxon>Tracheophyta</taxon>
        <taxon>Spermatophyta</taxon>
        <taxon>Magnoliopsida</taxon>
        <taxon>Ranunculales</taxon>
        <taxon>Ranunculaceae</taxon>
        <taxon>Thalictroideae</taxon>
        <taxon>Thalictrum</taxon>
    </lineage>
</organism>
<evidence type="ECO:0000256" key="1">
    <source>
        <dbReference type="SAM" id="MobiDB-lite"/>
    </source>
</evidence>
<comment type="caution">
    <text evidence="2">The sequence shown here is derived from an EMBL/GenBank/DDBJ whole genome shotgun (WGS) entry which is preliminary data.</text>
</comment>
<keyword evidence="3" id="KW-1185">Reference proteome</keyword>
<sequence>RFFRESTNPSLQSFSGPSLKGKDVRIDKTPPNEGFAENRADVQSLDDPGRCKVVRDLRCVTGGERFLVVESSCPKQVSSGADSCTSPDSHKGCEEVVVDSTQGSSSSSSFAASL</sequence>
<dbReference type="EMBL" id="JABWDY010038666">
    <property type="protein sequence ID" value="KAF5179516.1"/>
    <property type="molecule type" value="Genomic_DNA"/>
</dbReference>
<evidence type="ECO:0000313" key="2">
    <source>
        <dbReference type="EMBL" id="KAF5179516.1"/>
    </source>
</evidence>
<name>A0A7J6V3L3_THATH</name>
<feature type="compositionally biased region" description="Basic and acidic residues" evidence="1">
    <location>
        <begin position="20"/>
        <end position="38"/>
    </location>
</feature>
<feature type="non-terminal residue" evidence="2">
    <location>
        <position position="1"/>
    </location>
</feature>
<feature type="compositionally biased region" description="Polar residues" evidence="1">
    <location>
        <begin position="1"/>
        <end position="16"/>
    </location>
</feature>
<reference evidence="2 3" key="1">
    <citation type="submission" date="2020-06" db="EMBL/GenBank/DDBJ databases">
        <title>Transcriptomic and genomic resources for Thalictrum thalictroides and T. hernandezii: Facilitating candidate gene discovery in an emerging model plant lineage.</title>
        <authorList>
            <person name="Arias T."/>
            <person name="Riano-Pachon D.M."/>
            <person name="Di Stilio V.S."/>
        </authorList>
    </citation>
    <scope>NUCLEOTIDE SEQUENCE [LARGE SCALE GENOMIC DNA]</scope>
    <source>
        <strain evidence="3">cv. WT478/WT964</strain>
        <tissue evidence="2">Leaves</tissue>
    </source>
</reference>
<feature type="region of interest" description="Disordered" evidence="1">
    <location>
        <begin position="1"/>
        <end position="38"/>
    </location>
</feature>
<dbReference type="Proteomes" id="UP000554482">
    <property type="component" value="Unassembled WGS sequence"/>
</dbReference>
<dbReference type="AlphaFoldDB" id="A0A7J6V3L3"/>
<accession>A0A7J6V3L3</accession>
<gene>
    <name evidence="2" type="ORF">FRX31_030897</name>
</gene>
<evidence type="ECO:0000313" key="3">
    <source>
        <dbReference type="Proteomes" id="UP000554482"/>
    </source>
</evidence>
<protein>
    <submittedName>
        <fullName evidence="2">Uncharacterized protein</fullName>
    </submittedName>
</protein>